<dbReference type="SMART" id="SM00487">
    <property type="entry name" value="DEXDc"/>
    <property type="match status" value="1"/>
</dbReference>
<feature type="compositionally biased region" description="Basic and acidic residues" evidence="11">
    <location>
        <begin position="119"/>
        <end position="130"/>
    </location>
</feature>
<evidence type="ECO:0000259" key="12">
    <source>
        <dbReference type="PROSITE" id="PS51192"/>
    </source>
</evidence>
<keyword evidence="4 9" id="KW-0378">Hydrolase</keyword>
<feature type="compositionally biased region" description="Basic residues" evidence="11">
    <location>
        <begin position="19"/>
        <end position="35"/>
    </location>
</feature>
<comment type="domain">
    <text evidence="10">The Q motif is unique to and characteristic of the DEAD box family of RNA helicases and controls ATP binding and hydrolysis.</text>
</comment>
<comment type="similarity">
    <text evidence="9">Belongs to the DEAD box helicase family.</text>
</comment>
<evidence type="ECO:0000256" key="9">
    <source>
        <dbReference type="RuleBase" id="RU000492"/>
    </source>
</evidence>
<dbReference type="InterPro" id="IPR001650">
    <property type="entry name" value="Helicase_C-like"/>
</dbReference>
<feature type="region of interest" description="Disordered" evidence="11">
    <location>
        <begin position="1"/>
        <end position="43"/>
    </location>
</feature>
<evidence type="ECO:0000256" key="3">
    <source>
        <dbReference type="ARBA" id="ARBA00022741"/>
    </source>
</evidence>
<dbReference type="EMBL" id="NLAX01000008">
    <property type="protein sequence ID" value="PKS11329.1"/>
    <property type="molecule type" value="Genomic_DNA"/>
</dbReference>
<dbReference type="Gene3D" id="3.40.50.300">
    <property type="entry name" value="P-loop containing nucleotide triphosphate hydrolases"/>
    <property type="match status" value="2"/>
</dbReference>
<evidence type="ECO:0000256" key="6">
    <source>
        <dbReference type="ARBA" id="ARBA00022840"/>
    </source>
</evidence>
<dbReference type="InterPro" id="IPR014014">
    <property type="entry name" value="RNA_helicase_DEAD_Q_motif"/>
</dbReference>
<dbReference type="AlphaFoldDB" id="A0A2N3NFV7"/>
<feature type="domain" description="Helicase C-terminal" evidence="13">
    <location>
        <begin position="428"/>
        <end position="599"/>
    </location>
</feature>
<sequence>MEPSFKKRKLQGGQSDKKRPGKRPKTGGRPAKKARPTAPKAGFRKLDAAALPWQQDIDGVLGLQAIEGVDIIKDGDKVQFFVPESGSAPPPEETDKEEFEGFDDLPPVEDELAVAEQTEDPKSKGLEAKNNKKKEKVTAKKAAPSEDDTAIETSNPIPETDVSAWAALNLSPTLLTAIAHLKFSNPTAIQAQAIPEILEGHDVIGKASTGSGKTLAFTIPIVEKWLEAETNGKETEAAEDEEDDGVKVPLALVLSPTRELAHQLVVHIKALCEGLPRSPYVCSVTGGLSVLKQQRQLSKADIVVATPGRLWEVISTDIPLLQAFKQIKFLVVDEADRLLSEGHFKEAEEIIGALDREELGFDEDEHSEEDELSARQTLVFSATFNKALQQKLAGKAKYNLLDQEQSMEYLLKKLNFREEKPKFIDVNPVSQMAEKLKEGLVECGPLEKDLFLYAVLMLNPCRRTLVFTNSIAAVRRLSPMLQNLNLKVHPLHSQMIQKARLRSIERFASSNPRDSTILVSTDVAARGLDIPNVDQVIHYHVPRAADAYVHRSGRTARGENSGVSILLCSPDEVIPTRRLVAKVHQEKAANLKHLVRTIDIDRRVVSKLKPRLTLAKKIADATIAKDKDKKEDNWVKAAAEELGVEYDSEELEQVKSWAGRGSGKKQKEREAAQLSKAELGALRAQLRELLERKVNTGVSERYITGGRVDIEALLKADGKGDFLGQAGGLLFDDD</sequence>
<evidence type="ECO:0000313" key="15">
    <source>
        <dbReference type="EMBL" id="PKS11329.1"/>
    </source>
</evidence>
<dbReference type="EC" id="3.6.4.13" evidence="10"/>
<dbReference type="OrthoDB" id="4310724at2759"/>
<protein>
    <recommendedName>
        <fullName evidence="10">ATP-dependent RNA helicase</fullName>
        <ecNumber evidence="10">3.6.4.13</ecNumber>
    </recommendedName>
</protein>
<dbReference type="PROSITE" id="PS51194">
    <property type="entry name" value="HELICASE_CTER"/>
    <property type="match status" value="1"/>
</dbReference>
<dbReference type="GO" id="GO:0003723">
    <property type="term" value="F:RNA binding"/>
    <property type="evidence" value="ECO:0007669"/>
    <property type="project" value="UniProtKB-UniRule"/>
</dbReference>
<dbReference type="STRING" id="41688.A0A2N3NFV7"/>
<feature type="domain" description="Helicase ATP-binding" evidence="12">
    <location>
        <begin position="194"/>
        <end position="402"/>
    </location>
</feature>
<keyword evidence="7 10" id="KW-0694">RNA-binding</keyword>
<keyword evidence="3 9" id="KW-0547">Nucleotide-binding</keyword>
<evidence type="ECO:0000256" key="5">
    <source>
        <dbReference type="ARBA" id="ARBA00022806"/>
    </source>
</evidence>
<feature type="domain" description="DEAD-box RNA helicase Q" evidence="14">
    <location>
        <begin position="163"/>
        <end position="191"/>
    </location>
</feature>
<evidence type="ECO:0000256" key="8">
    <source>
        <dbReference type="PROSITE-ProRule" id="PRU00552"/>
    </source>
</evidence>
<evidence type="ECO:0000313" key="16">
    <source>
        <dbReference type="Proteomes" id="UP000233524"/>
    </source>
</evidence>
<dbReference type="PROSITE" id="PS00039">
    <property type="entry name" value="DEAD_ATP_HELICASE"/>
    <property type="match status" value="1"/>
</dbReference>
<dbReference type="InterPro" id="IPR027417">
    <property type="entry name" value="P-loop_NTPase"/>
</dbReference>
<dbReference type="InterPro" id="IPR011545">
    <property type="entry name" value="DEAD/DEAH_box_helicase_dom"/>
</dbReference>
<name>A0A2N3NFV7_9PEZI</name>
<keyword evidence="2" id="KW-0698">rRNA processing</keyword>
<organism evidence="15 16">
    <name type="scientific">Lomentospora prolificans</name>
    <dbReference type="NCBI Taxonomy" id="41688"/>
    <lineage>
        <taxon>Eukaryota</taxon>
        <taxon>Fungi</taxon>
        <taxon>Dikarya</taxon>
        <taxon>Ascomycota</taxon>
        <taxon>Pezizomycotina</taxon>
        <taxon>Sordariomycetes</taxon>
        <taxon>Hypocreomycetidae</taxon>
        <taxon>Microascales</taxon>
        <taxon>Microascaceae</taxon>
        <taxon>Lomentospora</taxon>
    </lineage>
</organism>
<evidence type="ECO:0000256" key="11">
    <source>
        <dbReference type="SAM" id="MobiDB-lite"/>
    </source>
</evidence>
<comment type="subcellular location">
    <subcellularLocation>
        <location evidence="1">Nucleus</location>
        <location evidence="1">Nucleolus</location>
    </subcellularLocation>
</comment>
<dbReference type="FunCoup" id="A0A2N3NFV7">
    <property type="interactions" value="902"/>
</dbReference>
<dbReference type="InterPro" id="IPR014001">
    <property type="entry name" value="Helicase_ATP-bd"/>
</dbReference>
<feature type="compositionally biased region" description="Acidic residues" evidence="11">
    <location>
        <begin position="92"/>
        <end position="113"/>
    </location>
</feature>
<feature type="short sequence motif" description="Q motif" evidence="8">
    <location>
        <begin position="163"/>
        <end position="191"/>
    </location>
</feature>
<proteinExistence type="inferred from homology"/>
<keyword evidence="6 9" id="KW-0067">ATP-binding</keyword>
<gene>
    <name evidence="15" type="ORF">jhhlp_003091</name>
</gene>
<dbReference type="Pfam" id="PF00270">
    <property type="entry name" value="DEAD"/>
    <property type="match status" value="1"/>
</dbReference>
<evidence type="ECO:0000256" key="7">
    <source>
        <dbReference type="ARBA" id="ARBA00022884"/>
    </source>
</evidence>
<dbReference type="GO" id="GO:0016787">
    <property type="term" value="F:hydrolase activity"/>
    <property type="evidence" value="ECO:0007669"/>
    <property type="project" value="UniProtKB-KW"/>
</dbReference>
<dbReference type="InParanoid" id="A0A2N3NFV7"/>
<evidence type="ECO:0000259" key="14">
    <source>
        <dbReference type="PROSITE" id="PS51195"/>
    </source>
</evidence>
<evidence type="ECO:0000256" key="2">
    <source>
        <dbReference type="ARBA" id="ARBA00022552"/>
    </source>
</evidence>
<dbReference type="PANTHER" id="PTHR24031">
    <property type="entry name" value="RNA HELICASE"/>
    <property type="match status" value="1"/>
</dbReference>
<dbReference type="InterPro" id="IPR000629">
    <property type="entry name" value="RNA-helicase_DEAD-box_CS"/>
</dbReference>
<comment type="catalytic activity">
    <reaction evidence="10">
        <text>ATP + H2O = ADP + phosphate + H(+)</text>
        <dbReference type="Rhea" id="RHEA:13065"/>
        <dbReference type="ChEBI" id="CHEBI:15377"/>
        <dbReference type="ChEBI" id="CHEBI:15378"/>
        <dbReference type="ChEBI" id="CHEBI:30616"/>
        <dbReference type="ChEBI" id="CHEBI:43474"/>
        <dbReference type="ChEBI" id="CHEBI:456216"/>
        <dbReference type="EC" id="3.6.4.13"/>
    </reaction>
</comment>
<dbReference type="CDD" id="cd18787">
    <property type="entry name" value="SF2_C_DEAD"/>
    <property type="match status" value="1"/>
</dbReference>
<dbReference type="GO" id="GO:0005524">
    <property type="term" value="F:ATP binding"/>
    <property type="evidence" value="ECO:0007669"/>
    <property type="project" value="UniProtKB-UniRule"/>
</dbReference>
<dbReference type="GO" id="GO:0005730">
    <property type="term" value="C:nucleolus"/>
    <property type="evidence" value="ECO:0007669"/>
    <property type="project" value="UniProtKB-SubCell"/>
</dbReference>
<dbReference type="Proteomes" id="UP000233524">
    <property type="component" value="Unassembled WGS sequence"/>
</dbReference>
<dbReference type="Pfam" id="PF00271">
    <property type="entry name" value="Helicase_C"/>
    <property type="match status" value="1"/>
</dbReference>
<keyword evidence="16" id="KW-1185">Reference proteome</keyword>
<evidence type="ECO:0000256" key="1">
    <source>
        <dbReference type="ARBA" id="ARBA00004604"/>
    </source>
</evidence>
<dbReference type="SUPFAM" id="SSF52540">
    <property type="entry name" value="P-loop containing nucleoside triphosphate hydrolases"/>
    <property type="match status" value="1"/>
</dbReference>
<keyword evidence="5 9" id="KW-0347">Helicase</keyword>
<dbReference type="PROSITE" id="PS51192">
    <property type="entry name" value="HELICASE_ATP_BIND_1"/>
    <property type="match status" value="1"/>
</dbReference>
<feature type="compositionally biased region" description="Basic residues" evidence="11">
    <location>
        <begin position="1"/>
        <end position="10"/>
    </location>
</feature>
<accession>A0A2N3NFV7</accession>
<dbReference type="GO" id="GO:0003724">
    <property type="term" value="F:RNA helicase activity"/>
    <property type="evidence" value="ECO:0007669"/>
    <property type="project" value="UniProtKB-EC"/>
</dbReference>
<comment type="caution">
    <text evidence="15">The sequence shown here is derived from an EMBL/GenBank/DDBJ whole genome shotgun (WGS) entry which is preliminary data.</text>
</comment>
<evidence type="ECO:0000256" key="10">
    <source>
        <dbReference type="RuleBase" id="RU365068"/>
    </source>
</evidence>
<dbReference type="SMART" id="SM00490">
    <property type="entry name" value="HELICc"/>
    <property type="match status" value="1"/>
</dbReference>
<dbReference type="VEuPathDB" id="FungiDB:jhhlp_003091"/>
<reference evidence="15 16" key="1">
    <citation type="journal article" date="2017" name="G3 (Bethesda)">
        <title>First Draft Genome Sequence of the Pathogenic Fungus Lomentospora prolificans (Formerly Scedosporium prolificans).</title>
        <authorList>
            <person name="Luo R."/>
            <person name="Zimin A."/>
            <person name="Workman R."/>
            <person name="Fan Y."/>
            <person name="Pertea G."/>
            <person name="Grossman N."/>
            <person name="Wear M.P."/>
            <person name="Jia B."/>
            <person name="Miller H."/>
            <person name="Casadevall A."/>
            <person name="Timp W."/>
            <person name="Zhang S.X."/>
            <person name="Salzberg S.L."/>
        </authorList>
    </citation>
    <scope>NUCLEOTIDE SEQUENCE [LARGE SCALE GENOMIC DNA]</scope>
    <source>
        <strain evidence="15 16">JHH-5317</strain>
    </source>
</reference>
<evidence type="ECO:0000259" key="13">
    <source>
        <dbReference type="PROSITE" id="PS51194"/>
    </source>
</evidence>
<evidence type="ECO:0000256" key="4">
    <source>
        <dbReference type="ARBA" id="ARBA00022801"/>
    </source>
</evidence>
<dbReference type="PROSITE" id="PS51195">
    <property type="entry name" value="Q_MOTIF"/>
    <property type="match status" value="1"/>
</dbReference>
<comment type="function">
    <text evidence="10">RNA helicase.</text>
</comment>
<dbReference type="GO" id="GO:0006364">
    <property type="term" value="P:rRNA processing"/>
    <property type="evidence" value="ECO:0007669"/>
    <property type="project" value="UniProtKB-KW"/>
</dbReference>
<feature type="region of interest" description="Disordered" evidence="11">
    <location>
        <begin position="81"/>
        <end position="156"/>
    </location>
</feature>